<name>A0ABM7H636_9EURY</name>
<evidence type="ECO:0000313" key="3">
    <source>
        <dbReference type="Proteomes" id="UP000824969"/>
    </source>
</evidence>
<keyword evidence="3" id="KW-1185">Reference proteome</keyword>
<protein>
    <submittedName>
        <fullName evidence="2">Uncharacterized protein</fullName>
    </submittedName>
</protein>
<sequence length="57" mass="6160">MHQKETMTEPETLDCGAAHLTVLMLPASGQSRNEPSLIATHCPRPLGAGNDCRNDRS</sequence>
<dbReference type="Proteomes" id="UP000824969">
    <property type="component" value="Chromosome"/>
</dbReference>
<dbReference type="EMBL" id="AP019781">
    <property type="protein sequence ID" value="BBL68279.1"/>
    <property type="molecule type" value="Genomic_DNA"/>
</dbReference>
<accession>A0ABM7H636</accession>
<evidence type="ECO:0000256" key="1">
    <source>
        <dbReference type="SAM" id="MobiDB-lite"/>
    </source>
</evidence>
<gene>
    <name evidence="2" type="ORF">MchiMG62_14600</name>
</gene>
<evidence type="ECO:0000313" key="2">
    <source>
        <dbReference type="EMBL" id="BBL68279.1"/>
    </source>
</evidence>
<feature type="region of interest" description="Disordered" evidence="1">
    <location>
        <begin position="31"/>
        <end position="57"/>
    </location>
</feature>
<proteinExistence type="predicted"/>
<reference evidence="2 3" key="1">
    <citation type="submission" date="2019-06" db="EMBL/GenBank/DDBJ databases">
        <title>Complete genome sequence of Methanoculleus chikugoensis strain MG62.</title>
        <authorList>
            <person name="Asakawa S."/>
            <person name="Dianou D."/>
        </authorList>
    </citation>
    <scope>NUCLEOTIDE SEQUENCE [LARGE SCALE GENOMIC DNA]</scope>
    <source>
        <strain evidence="2 3">MG62</strain>
    </source>
</reference>
<organism evidence="2 3">
    <name type="scientific">Methanoculleus chikugoensis</name>
    <dbReference type="NCBI Taxonomy" id="118126"/>
    <lineage>
        <taxon>Archaea</taxon>
        <taxon>Methanobacteriati</taxon>
        <taxon>Methanobacteriota</taxon>
        <taxon>Stenosarchaea group</taxon>
        <taxon>Methanomicrobia</taxon>
        <taxon>Methanomicrobiales</taxon>
        <taxon>Methanomicrobiaceae</taxon>
        <taxon>Methanoculleus</taxon>
    </lineage>
</organism>